<feature type="domain" description="HTH tetR-type" evidence="5">
    <location>
        <begin position="10"/>
        <end position="70"/>
    </location>
</feature>
<dbReference type="Gene3D" id="1.10.357.10">
    <property type="entry name" value="Tetracycline Repressor, domain 2"/>
    <property type="match status" value="1"/>
</dbReference>
<dbReference type="InterPro" id="IPR023772">
    <property type="entry name" value="DNA-bd_HTH_TetR-type_CS"/>
</dbReference>
<sequence>MARKTPEEAALTRQRILDAAVEVFVHDGIASATLEQVARQAGVSRGAIYWHFKGKQDLLQSILDEQAHPLECAVPADIGFQAGWQRLREDLGESVSADAPRRLTEIILHKSERRAASEPIPLRLEQLRECFMRRLQRLLTDAVANGELAAELDIPAIGEVFQGCVGGLLFECLQRPGAAARKIAATLDTLLYLLENPPAHLLLAGRGQ</sequence>
<accession>A0A1I5U127</accession>
<proteinExistence type="predicted"/>
<evidence type="ECO:0000313" key="7">
    <source>
        <dbReference type="Proteomes" id="UP000243084"/>
    </source>
</evidence>
<evidence type="ECO:0000256" key="4">
    <source>
        <dbReference type="PROSITE-ProRule" id="PRU00335"/>
    </source>
</evidence>
<dbReference type="AlphaFoldDB" id="A0A1I5U127"/>
<dbReference type="PANTHER" id="PTHR30055">
    <property type="entry name" value="HTH-TYPE TRANSCRIPTIONAL REGULATOR RUTR"/>
    <property type="match status" value="1"/>
</dbReference>
<dbReference type="InterPro" id="IPR001647">
    <property type="entry name" value="HTH_TetR"/>
</dbReference>
<evidence type="ECO:0000256" key="2">
    <source>
        <dbReference type="ARBA" id="ARBA00023125"/>
    </source>
</evidence>
<dbReference type="InterPro" id="IPR036271">
    <property type="entry name" value="Tet_transcr_reg_TetR-rel_C_sf"/>
</dbReference>
<dbReference type="InterPro" id="IPR009057">
    <property type="entry name" value="Homeodomain-like_sf"/>
</dbReference>
<reference evidence="7" key="1">
    <citation type="submission" date="2016-10" db="EMBL/GenBank/DDBJ databases">
        <authorList>
            <person name="Varghese N."/>
            <person name="Submissions S."/>
        </authorList>
    </citation>
    <scope>NUCLEOTIDE SEQUENCE [LARGE SCALE GENOMIC DNA]</scope>
    <source>
        <strain evidence="7">JCM 18195</strain>
    </source>
</reference>
<dbReference type="Proteomes" id="UP000243084">
    <property type="component" value="Unassembled WGS sequence"/>
</dbReference>
<keyword evidence="1" id="KW-0805">Transcription regulation</keyword>
<dbReference type="EMBL" id="FOXM01000007">
    <property type="protein sequence ID" value="SFP88969.1"/>
    <property type="molecule type" value="Genomic_DNA"/>
</dbReference>
<keyword evidence="3" id="KW-0804">Transcription</keyword>
<dbReference type="Pfam" id="PF00440">
    <property type="entry name" value="TetR_N"/>
    <property type="match status" value="1"/>
</dbReference>
<keyword evidence="7" id="KW-1185">Reference proteome</keyword>
<name>A0A1I5U127_9GAMM</name>
<evidence type="ECO:0000256" key="1">
    <source>
        <dbReference type="ARBA" id="ARBA00023015"/>
    </source>
</evidence>
<dbReference type="GO" id="GO:0000976">
    <property type="term" value="F:transcription cis-regulatory region binding"/>
    <property type="evidence" value="ECO:0007669"/>
    <property type="project" value="TreeGrafter"/>
</dbReference>
<dbReference type="GO" id="GO:0003700">
    <property type="term" value="F:DNA-binding transcription factor activity"/>
    <property type="evidence" value="ECO:0007669"/>
    <property type="project" value="TreeGrafter"/>
</dbReference>
<dbReference type="PRINTS" id="PR00455">
    <property type="entry name" value="HTHTETR"/>
</dbReference>
<organism evidence="6 7">
    <name type="scientific">Geopseudomonas sagittaria</name>
    <dbReference type="NCBI Taxonomy" id="1135990"/>
    <lineage>
        <taxon>Bacteria</taxon>
        <taxon>Pseudomonadati</taxon>
        <taxon>Pseudomonadota</taxon>
        <taxon>Gammaproteobacteria</taxon>
        <taxon>Pseudomonadales</taxon>
        <taxon>Pseudomonadaceae</taxon>
        <taxon>Geopseudomonas</taxon>
    </lineage>
</organism>
<keyword evidence="2 4" id="KW-0238">DNA-binding</keyword>
<evidence type="ECO:0000259" key="5">
    <source>
        <dbReference type="PROSITE" id="PS50977"/>
    </source>
</evidence>
<dbReference type="SUPFAM" id="SSF48498">
    <property type="entry name" value="Tetracyclin repressor-like, C-terminal domain"/>
    <property type="match status" value="1"/>
</dbReference>
<protein>
    <submittedName>
        <fullName evidence="6">Transcriptional regulator, TetR family</fullName>
    </submittedName>
</protein>
<dbReference type="PANTHER" id="PTHR30055:SF240">
    <property type="entry name" value="HTH-TYPE TRANSCRIPTIONAL REGULATOR ACRR"/>
    <property type="match status" value="1"/>
</dbReference>
<evidence type="ECO:0000313" key="6">
    <source>
        <dbReference type="EMBL" id="SFP88969.1"/>
    </source>
</evidence>
<dbReference type="InterPro" id="IPR050109">
    <property type="entry name" value="HTH-type_TetR-like_transc_reg"/>
</dbReference>
<feature type="DNA-binding region" description="H-T-H motif" evidence="4">
    <location>
        <begin position="33"/>
        <end position="52"/>
    </location>
</feature>
<gene>
    <name evidence="6" type="ORF">SAMN05216229_10789</name>
</gene>
<dbReference type="PROSITE" id="PS01081">
    <property type="entry name" value="HTH_TETR_1"/>
    <property type="match status" value="1"/>
</dbReference>
<evidence type="ECO:0000256" key="3">
    <source>
        <dbReference type="ARBA" id="ARBA00023163"/>
    </source>
</evidence>
<dbReference type="RefSeq" id="WP_092431095.1">
    <property type="nucleotide sequence ID" value="NZ_FOXM01000007.1"/>
</dbReference>
<dbReference type="SUPFAM" id="SSF46689">
    <property type="entry name" value="Homeodomain-like"/>
    <property type="match status" value="1"/>
</dbReference>
<dbReference type="OrthoDB" id="5816932at2"/>
<dbReference type="PROSITE" id="PS50977">
    <property type="entry name" value="HTH_TETR_2"/>
    <property type="match status" value="1"/>
</dbReference>